<accession>A0AAV4N2P8</accession>
<keyword evidence="2" id="KW-1185">Reference proteome</keyword>
<comment type="caution">
    <text evidence="1">The sequence shown here is derived from an EMBL/GenBank/DDBJ whole genome shotgun (WGS) entry which is preliminary data.</text>
</comment>
<proteinExistence type="predicted"/>
<gene>
    <name evidence="1" type="ORF">CEXT_322991</name>
</gene>
<evidence type="ECO:0000313" key="2">
    <source>
        <dbReference type="Proteomes" id="UP001054945"/>
    </source>
</evidence>
<evidence type="ECO:0000313" key="1">
    <source>
        <dbReference type="EMBL" id="GIX78589.1"/>
    </source>
</evidence>
<sequence>MDEWLENGRKEIVMRRPRLVITRNIDQRALLVYSSYWNADTRHLLGAIPWETLAVLYLMRFWMCGLSEIASCSDWERLHTSPDSFQHNLAVFPRQPSRGNLFRCLNSSPGPYVFQPTKAKNVFRIRAGATAKLIMQLLLPVLMFSPNARKNTVLGKGHSSGALGIGMAGPPTGIDPDALIKVDIPQTAAVTVILEKKDTDDADFASEYAGKPDMKELEKMEKYFIDNNK</sequence>
<protein>
    <submittedName>
        <fullName evidence="1">Uncharacterized protein</fullName>
    </submittedName>
</protein>
<reference evidence="1 2" key="1">
    <citation type="submission" date="2021-06" db="EMBL/GenBank/DDBJ databases">
        <title>Caerostris extrusa draft genome.</title>
        <authorList>
            <person name="Kono N."/>
            <person name="Arakawa K."/>
        </authorList>
    </citation>
    <scope>NUCLEOTIDE SEQUENCE [LARGE SCALE GENOMIC DNA]</scope>
</reference>
<dbReference type="EMBL" id="BPLR01020429">
    <property type="protein sequence ID" value="GIX78589.1"/>
    <property type="molecule type" value="Genomic_DNA"/>
</dbReference>
<organism evidence="1 2">
    <name type="scientific">Caerostris extrusa</name>
    <name type="common">Bark spider</name>
    <name type="synonym">Caerostris bankana</name>
    <dbReference type="NCBI Taxonomy" id="172846"/>
    <lineage>
        <taxon>Eukaryota</taxon>
        <taxon>Metazoa</taxon>
        <taxon>Ecdysozoa</taxon>
        <taxon>Arthropoda</taxon>
        <taxon>Chelicerata</taxon>
        <taxon>Arachnida</taxon>
        <taxon>Araneae</taxon>
        <taxon>Araneomorphae</taxon>
        <taxon>Entelegynae</taxon>
        <taxon>Araneoidea</taxon>
        <taxon>Araneidae</taxon>
        <taxon>Caerostris</taxon>
    </lineage>
</organism>
<dbReference type="Proteomes" id="UP001054945">
    <property type="component" value="Unassembled WGS sequence"/>
</dbReference>
<dbReference type="AlphaFoldDB" id="A0AAV4N2P8"/>
<name>A0AAV4N2P8_CAEEX</name>